<comment type="catalytic activity">
    <reaction evidence="16">
        <text>pyruvate + ATP = phosphoenolpyruvate + ADP + H(+)</text>
        <dbReference type="Rhea" id="RHEA:18157"/>
        <dbReference type="ChEBI" id="CHEBI:15361"/>
        <dbReference type="ChEBI" id="CHEBI:15378"/>
        <dbReference type="ChEBI" id="CHEBI:30616"/>
        <dbReference type="ChEBI" id="CHEBI:58702"/>
        <dbReference type="ChEBI" id="CHEBI:456216"/>
        <dbReference type="EC" id="2.7.1.40"/>
    </reaction>
</comment>
<feature type="domain" description="Pyruvate kinase C-terminal" evidence="18">
    <location>
        <begin position="74"/>
        <end position="188"/>
    </location>
</feature>
<keyword evidence="15 19" id="KW-0670">Pyruvate</keyword>
<evidence type="ECO:0000256" key="2">
    <source>
        <dbReference type="ARBA" id="ARBA00001958"/>
    </source>
</evidence>
<dbReference type="InterPro" id="IPR036918">
    <property type="entry name" value="Pyrv_Knase_C_sf"/>
</dbReference>
<protein>
    <recommendedName>
        <fullName evidence="6 16">Pyruvate kinase</fullName>
        <ecNumber evidence="6 16">2.7.1.40</ecNumber>
    </recommendedName>
</protein>
<dbReference type="InterPro" id="IPR015793">
    <property type="entry name" value="Pyrv_Knase_brl"/>
</dbReference>
<evidence type="ECO:0000256" key="5">
    <source>
        <dbReference type="ARBA" id="ARBA00011881"/>
    </source>
</evidence>
<dbReference type="GO" id="GO:0016301">
    <property type="term" value="F:kinase activity"/>
    <property type="evidence" value="ECO:0007669"/>
    <property type="project" value="UniProtKB-KW"/>
</dbReference>
<evidence type="ECO:0000256" key="7">
    <source>
        <dbReference type="ARBA" id="ARBA00022533"/>
    </source>
</evidence>
<feature type="domain" description="Pyruvate kinase barrel" evidence="17">
    <location>
        <begin position="1"/>
        <end position="42"/>
    </location>
</feature>
<evidence type="ECO:0000256" key="15">
    <source>
        <dbReference type="ARBA" id="ARBA00023317"/>
    </source>
</evidence>
<dbReference type="Proteomes" id="UP000281393">
    <property type="component" value="Chromosome"/>
</dbReference>
<evidence type="ECO:0000256" key="6">
    <source>
        <dbReference type="ARBA" id="ARBA00012142"/>
    </source>
</evidence>
<dbReference type="GO" id="GO:0005524">
    <property type="term" value="F:ATP binding"/>
    <property type="evidence" value="ECO:0007669"/>
    <property type="project" value="UniProtKB-KW"/>
</dbReference>
<accession>A0A447JGU7</accession>
<comment type="cofactor">
    <cofactor evidence="1">
        <name>Mg(2+)</name>
        <dbReference type="ChEBI" id="CHEBI:18420"/>
    </cofactor>
</comment>
<dbReference type="GO" id="GO:0000287">
    <property type="term" value="F:magnesium ion binding"/>
    <property type="evidence" value="ECO:0007669"/>
    <property type="project" value="InterPro"/>
</dbReference>
<dbReference type="InterPro" id="IPR015795">
    <property type="entry name" value="Pyrv_Knase_C"/>
</dbReference>
<keyword evidence="10" id="KW-0547">Nucleotide-binding</keyword>
<dbReference type="SUPFAM" id="SSF51621">
    <property type="entry name" value="Phosphoenolpyruvate/pyruvate domain"/>
    <property type="match status" value="1"/>
</dbReference>
<dbReference type="EMBL" id="LR133909">
    <property type="protein sequence ID" value="VDY41174.1"/>
    <property type="molecule type" value="Genomic_DNA"/>
</dbReference>
<keyword evidence="14 16" id="KW-0324">Glycolysis</keyword>
<proteinExistence type="inferred from homology"/>
<dbReference type="Gene3D" id="3.40.1380.20">
    <property type="entry name" value="Pyruvate kinase, C-terminal domain"/>
    <property type="match status" value="1"/>
</dbReference>
<comment type="cofactor">
    <cofactor evidence="2">
        <name>K(+)</name>
        <dbReference type="ChEBI" id="CHEBI:29103"/>
    </cofactor>
</comment>
<dbReference type="PANTHER" id="PTHR11817">
    <property type="entry name" value="PYRUVATE KINASE"/>
    <property type="match status" value="1"/>
</dbReference>
<dbReference type="EC" id="2.7.1.40" evidence="6 16"/>
<name>A0A447JGU7_SALET</name>
<evidence type="ECO:0000313" key="19">
    <source>
        <dbReference type="EMBL" id="VDY41174.1"/>
    </source>
</evidence>
<dbReference type="GO" id="GO:0004743">
    <property type="term" value="F:pyruvate kinase activity"/>
    <property type="evidence" value="ECO:0007669"/>
    <property type="project" value="UniProtKB-EC"/>
</dbReference>
<dbReference type="SUPFAM" id="SSF52935">
    <property type="entry name" value="PK C-terminal domain-like"/>
    <property type="match status" value="1"/>
</dbReference>
<dbReference type="GO" id="GO:0030955">
    <property type="term" value="F:potassium ion binding"/>
    <property type="evidence" value="ECO:0007669"/>
    <property type="project" value="InterPro"/>
</dbReference>
<comment type="pathway">
    <text evidence="3 16">Carbohydrate degradation; glycolysis; pyruvate from D-glyceraldehyde 3-phosphate: step 5/5.</text>
</comment>
<evidence type="ECO:0000256" key="16">
    <source>
        <dbReference type="RuleBase" id="RU000504"/>
    </source>
</evidence>
<keyword evidence="11 16" id="KW-0418">Kinase</keyword>
<sequence>MITNPMPTRAEVMDVANAVLDGTDAVMLSAETAAGQYPSETVAAMARVCLGAEKIPSINVSKHRLDVQFDNVEEAIAMSAMYAANHLKGVTAIITMTESGRTALMTSRISSGLPIFAMSRHERTLNLTALYRGVTPVHFDSAADGVVAAHEAVNLLRDKGYLVSGDLVIVTQGDVMSTVGSTNTTRILTVE</sequence>
<keyword evidence="13 16" id="KW-0460">Magnesium</keyword>
<organism evidence="19 20">
    <name type="scientific">Salmonella enterica subsp. enterica serovar Daytona</name>
    <dbReference type="NCBI Taxonomy" id="1962639"/>
    <lineage>
        <taxon>Bacteria</taxon>
        <taxon>Pseudomonadati</taxon>
        <taxon>Pseudomonadota</taxon>
        <taxon>Gammaproteobacteria</taxon>
        <taxon>Enterobacterales</taxon>
        <taxon>Enterobacteriaceae</taxon>
        <taxon>Salmonella</taxon>
    </lineage>
</organism>
<reference evidence="19 20" key="1">
    <citation type="submission" date="2018-12" db="EMBL/GenBank/DDBJ databases">
        <authorList>
            <consortium name="Pathogen Informatics"/>
        </authorList>
    </citation>
    <scope>NUCLEOTIDE SEQUENCE [LARGE SCALE GENOMIC DNA]</scope>
    <source>
        <strain evidence="19 20">NCTC7102</strain>
    </source>
</reference>
<evidence type="ECO:0000256" key="11">
    <source>
        <dbReference type="ARBA" id="ARBA00022777"/>
    </source>
</evidence>
<dbReference type="InterPro" id="IPR015813">
    <property type="entry name" value="Pyrv/PenolPyrv_kinase-like_dom"/>
</dbReference>
<evidence type="ECO:0000256" key="4">
    <source>
        <dbReference type="ARBA" id="ARBA00008663"/>
    </source>
</evidence>
<dbReference type="PRINTS" id="PR01050">
    <property type="entry name" value="PYRUVTKNASE"/>
</dbReference>
<dbReference type="AlphaFoldDB" id="A0A447JGU7"/>
<evidence type="ECO:0000256" key="1">
    <source>
        <dbReference type="ARBA" id="ARBA00001946"/>
    </source>
</evidence>
<dbReference type="FunFam" id="3.40.1380.20:FF:000004">
    <property type="entry name" value="Pyruvate kinase"/>
    <property type="match status" value="1"/>
</dbReference>
<evidence type="ECO:0000256" key="14">
    <source>
        <dbReference type="ARBA" id="ARBA00023152"/>
    </source>
</evidence>
<keyword evidence="8 16" id="KW-0808">Transferase</keyword>
<evidence type="ECO:0000256" key="8">
    <source>
        <dbReference type="ARBA" id="ARBA00022679"/>
    </source>
</evidence>
<evidence type="ECO:0000256" key="10">
    <source>
        <dbReference type="ARBA" id="ARBA00022741"/>
    </source>
</evidence>
<evidence type="ECO:0000256" key="13">
    <source>
        <dbReference type="ARBA" id="ARBA00022842"/>
    </source>
</evidence>
<dbReference type="Pfam" id="PF02887">
    <property type="entry name" value="PK_C"/>
    <property type="match status" value="1"/>
</dbReference>
<dbReference type="Gene3D" id="3.20.20.60">
    <property type="entry name" value="Phosphoenolpyruvate-binding domains"/>
    <property type="match status" value="1"/>
</dbReference>
<keyword evidence="9" id="KW-0479">Metal-binding</keyword>
<evidence type="ECO:0000259" key="18">
    <source>
        <dbReference type="Pfam" id="PF02887"/>
    </source>
</evidence>
<keyword evidence="12" id="KW-0067">ATP-binding</keyword>
<gene>
    <name evidence="19" type="primary">pykA_1</name>
    <name evidence="19" type="ORF">NCTC7102_02543</name>
</gene>
<evidence type="ECO:0000259" key="17">
    <source>
        <dbReference type="Pfam" id="PF00224"/>
    </source>
</evidence>
<dbReference type="InterPro" id="IPR040442">
    <property type="entry name" value="Pyrv_kinase-like_dom_sf"/>
</dbReference>
<dbReference type="Pfam" id="PF00224">
    <property type="entry name" value="PK"/>
    <property type="match status" value="1"/>
</dbReference>
<dbReference type="UniPathway" id="UPA00109">
    <property type="reaction ID" value="UER00188"/>
</dbReference>
<dbReference type="InterPro" id="IPR001697">
    <property type="entry name" value="Pyr_Knase"/>
</dbReference>
<evidence type="ECO:0000256" key="12">
    <source>
        <dbReference type="ARBA" id="ARBA00022840"/>
    </source>
</evidence>
<comment type="similarity">
    <text evidence="4 16">Belongs to the pyruvate kinase family.</text>
</comment>
<evidence type="ECO:0000256" key="3">
    <source>
        <dbReference type="ARBA" id="ARBA00004997"/>
    </source>
</evidence>
<keyword evidence="7" id="KW-0021">Allosteric enzyme</keyword>
<evidence type="ECO:0000313" key="20">
    <source>
        <dbReference type="Proteomes" id="UP000281393"/>
    </source>
</evidence>
<evidence type="ECO:0000256" key="9">
    <source>
        <dbReference type="ARBA" id="ARBA00022723"/>
    </source>
</evidence>
<comment type="subunit">
    <text evidence="5">Homotetramer.</text>
</comment>